<comment type="caution">
    <text evidence="11">The sequence shown here is derived from an EMBL/GenBank/DDBJ whole genome shotgun (WGS) entry which is preliminary data.</text>
</comment>
<dbReference type="InterPro" id="IPR028389">
    <property type="entry name" value="POT1"/>
</dbReference>
<name>A0AAN6TG56_9PEZI</name>
<comment type="subcellular location">
    <subcellularLocation>
        <location evidence="2">Chromosome</location>
        <location evidence="2">Telomere</location>
    </subcellularLocation>
    <subcellularLocation>
        <location evidence="1">Nucleus</location>
    </subcellularLocation>
</comment>
<dbReference type="InterPro" id="IPR012340">
    <property type="entry name" value="NA-bd_OB-fold"/>
</dbReference>
<dbReference type="SUPFAM" id="SSF50249">
    <property type="entry name" value="Nucleic acid-binding proteins"/>
    <property type="match status" value="2"/>
</dbReference>
<dbReference type="RefSeq" id="XP_064671432.1">
    <property type="nucleotide sequence ID" value="XM_064819121.1"/>
</dbReference>
<evidence type="ECO:0000313" key="12">
    <source>
        <dbReference type="Proteomes" id="UP001302812"/>
    </source>
</evidence>
<evidence type="ECO:0000256" key="6">
    <source>
        <dbReference type="ARBA" id="ARBA00022895"/>
    </source>
</evidence>
<keyword evidence="12" id="KW-1185">Reference proteome</keyword>
<dbReference type="EMBL" id="MU853338">
    <property type="protein sequence ID" value="KAK4113862.1"/>
    <property type="molecule type" value="Genomic_DNA"/>
</dbReference>
<evidence type="ECO:0000256" key="8">
    <source>
        <dbReference type="ARBA" id="ARBA00023242"/>
    </source>
</evidence>
<dbReference type="SMART" id="SM00976">
    <property type="entry name" value="Telo_bind"/>
    <property type="match status" value="1"/>
</dbReference>
<evidence type="ECO:0000256" key="3">
    <source>
        <dbReference type="ARBA" id="ARBA00008442"/>
    </source>
</evidence>
<accession>A0AAN6TG56</accession>
<dbReference type="GO" id="GO:0000783">
    <property type="term" value="C:nuclear telomere cap complex"/>
    <property type="evidence" value="ECO:0007669"/>
    <property type="project" value="TreeGrafter"/>
</dbReference>
<feature type="domain" description="Telomeric single stranded DNA binding POT1/Cdc13" evidence="10">
    <location>
        <begin position="24"/>
        <end position="170"/>
    </location>
</feature>
<evidence type="ECO:0000256" key="1">
    <source>
        <dbReference type="ARBA" id="ARBA00004123"/>
    </source>
</evidence>
<feature type="region of interest" description="Disordered" evidence="9">
    <location>
        <begin position="380"/>
        <end position="414"/>
    </location>
</feature>
<feature type="compositionally biased region" description="Basic and acidic residues" evidence="9">
    <location>
        <begin position="400"/>
        <end position="414"/>
    </location>
</feature>
<dbReference type="GeneID" id="89943247"/>
<organism evidence="11 12">
    <name type="scientific">Canariomyces notabilis</name>
    <dbReference type="NCBI Taxonomy" id="2074819"/>
    <lineage>
        <taxon>Eukaryota</taxon>
        <taxon>Fungi</taxon>
        <taxon>Dikarya</taxon>
        <taxon>Ascomycota</taxon>
        <taxon>Pezizomycotina</taxon>
        <taxon>Sordariomycetes</taxon>
        <taxon>Sordariomycetidae</taxon>
        <taxon>Sordariales</taxon>
        <taxon>Chaetomiaceae</taxon>
        <taxon>Canariomyces</taxon>
    </lineage>
</organism>
<evidence type="ECO:0000256" key="7">
    <source>
        <dbReference type="ARBA" id="ARBA00023125"/>
    </source>
</evidence>
<protein>
    <recommendedName>
        <fullName evidence="4">Protection of telomeres protein 1</fullName>
    </recommendedName>
</protein>
<dbReference type="GO" id="GO:0010521">
    <property type="term" value="F:telomerase inhibitor activity"/>
    <property type="evidence" value="ECO:0007669"/>
    <property type="project" value="TreeGrafter"/>
</dbReference>
<dbReference type="Pfam" id="PF02765">
    <property type="entry name" value="POT1"/>
    <property type="match status" value="1"/>
</dbReference>
<dbReference type="FunFam" id="2.40.50.140:FF:000303">
    <property type="entry name" value="Protection of telomeres protein 1"/>
    <property type="match status" value="1"/>
</dbReference>
<proteinExistence type="inferred from homology"/>
<evidence type="ECO:0000256" key="2">
    <source>
        <dbReference type="ARBA" id="ARBA00004574"/>
    </source>
</evidence>
<feature type="region of interest" description="Disordered" evidence="9">
    <location>
        <begin position="605"/>
        <end position="634"/>
    </location>
</feature>
<reference evidence="11" key="1">
    <citation type="journal article" date="2023" name="Mol. Phylogenet. Evol.">
        <title>Genome-scale phylogeny and comparative genomics of the fungal order Sordariales.</title>
        <authorList>
            <person name="Hensen N."/>
            <person name="Bonometti L."/>
            <person name="Westerberg I."/>
            <person name="Brannstrom I.O."/>
            <person name="Guillou S."/>
            <person name="Cros-Aarteil S."/>
            <person name="Calhoun S."/>
            <person name="Haridas S."/>
            <person name="Kuo A."/>
            <person name="Mondo S."/>
            <person name="Pangilinan J."/>
            <person name="Riley R."/>
            <person name="LaButti K."/>
            <person name="Andreopoulos B."/>
            <person name="Lipzen A."/>
            <person name="Chen C."/>
            <person name="Yan M."/>
            <person name="Daum C."/>
            <person name="Ng V."/>
            <person name="Clum A."/>
            <person name="Steindorff A."/>
            <person name="Ohm R.A."/>
            <person name="Martin F."/>
            <person name="Silar P."/>
            <person name="Natvig D.O."/>
            <person name="Lalanne C."/>
            <person name="Gautier V."/>
            <person name="Ament-Velasquez S.L."/>
            <person name="Kruys A."/>
            <person name="Hutchinson M.I."/>
            <person name="Powell A.J."/>
            <person name="Barry K."/>
            <person name="Miller A.N."/>
            <person name="Grigoriev I.V."/>
            <person name="Debuchy R."/>
            <person name="Gladieux P."/>
            <person name="Hiltunen Thoren M."/>
            <person name="Johannesson H."/>
        </authorList>
    </citation>
    <scope>NUCLEOTIDE SEQUENCE</scope>
    <source>
        <strain evidence="11">CBS 508.74</strain>
    </source>
</reference>
<keyword evidence="5" id="KW-0158">Chromosome</keyword>
<dbReference type="GO" id="GO:0016233">
    <property type="term" value="P:telomere capping"/>
    <property type="evidence" value="ECO:0007669"/>
    <property type="project" value="TreeGrafter"/>
</dbReference>
<dbReference type="InterPro" id="IPR032042">
    <property type="entry name" value="POT1PC"/>
</dbReference>
<dbReference type="GO" id="GO:0098505">
    <property type="term" value="F:G-rich strand telomeric DNA binding"/>
    <property type="evidence" value="ECO:0007669"/>
    <property type="project" value="TreeGrafter"/>
</dbReference>
<dbReference type="Pfam" id="PF16686">
    <property type="entry name" value="POT1PC"/>
    <property type="match status" value="1"/>
</dbReference>
<evidence type="ECO:0000256" key="4">
    <source>
        <dbReference type="ARBA" id="ARBA00015253"/>
    </source>
</evidence>
<dbReference type="PANTHER" id="PTHR14513:SF0">
    <property type="entry name" value="PROTECTION OF TELOMERES PROTEIN 1"/>
    <property type="match status" value="1"/>
</dbReference>
<dbReference type="Gene3D" id="2.40.50.140">
    <property type="entry name" value="Nucleic acid-binding proteins"/>
    <property type="match status" value="2"/>
</dbReference>
<dbReference type="Proteomes" id="UP001302812">
    <property type="component" value="Unassembled WGS sequence"/>
</dbReference>
<keyword evidence="8" id="KW-0539">Nucleus</keyword>
<feature type="region of interest" description="Disordered" evidence="9">
    <location>
        <begin position="500"/>
        <end position="519"/>
    </location>
</feature>
<evidence type="ECO:0000259" key="10">
    <source>
        <dbReference type="SMART" id="SM00976"/>
    </source>
</evidence>
<evidence type="ECO:0000256" key="5">
    <source>
        <dbReference type="ARBA" id="ARBA00022454"/>
    </source>
</evidence>
<keyword evidence="7" id="KW-0238">DNA-binding</keyword>
<reference evidence="11" key="2">
    <citation type="submission" date="2023-05" db="EMBL/GenBank/DDBJ databases">
        <authorList>
            <consortium name="Lawrence Berkeley National Laboratory"/>
            <person name="Steindorff A."/>
            <person name="Hensen N."/>
            <person name="Bonometti L."/>
            <person name="Westerberg I."/>
            <person name="Brannstrom I.O."/>
            <person name="Guillou S."/>
            <person name="Cros-Aarteil S."/>
            <person name="Calhoun S."/>
            <person name="Haridas S."/>
            <person name="Kuo A."/>
            <person name="Mondo S."/>
            <person name="Pangilinan J."/>
            <person name="Riley R."/>
            <person name="Labutti K."/>
            <person name="Andreopoulos B."/>
            <person name="Lipzen A."/>
            <person name="Chen C."/>
            <person name="Yanf M."/>
            <person name="Daum C."/>
            <person name="Ng V."/>
            <person name="Clum A."/>
            <person name="Ohm R."/>
            <person name="Martin F."/>
            <person name="Silar P."/>
            <person name="Natvig D."/>
            <person name="Lalanne C."/>
            <person name="Gautier V."/>
            <person name="Ament-Velasquez S.L."/>
            <person name="Kruys A."/>
            <person name="Hutchinson M.I."/>
            <person name="Powell A.J."/>
            <person name="Barry K."/>
            <person name="Miller A.N."/>
            <person name="Grigoriev I.V."/>
            <person name="Debuchy R."/>
            <person name="Gladieux P."/>
            <person name="Thoren M.H."/>
            <person name="Johannesson H."/>
        </authorList>
    </citation>
    <scope>NUCLEOTIDE SEQUENCE</scope>
    <source>
        <strain evidence="11">CBS 508.74</strain>
    </source>
</reference>
<evidence type="ECO:0000313" key="11">
    <source>
        <dbReference type="EMBL" id="KAK4113862.1"/>
    </source>
</evidence>
<keyword evidence="6" id="KW-0779">Telomere</keyword>
<dbReference type="GO" id="GO:0032210">
    <property type="term" value="P:regulation of telomere maintenance via telomerase"/>
    <property type="evidence" value="ECO:0007669"/>
    <property type="project" value="TreeGrafter"/>
</dbReference>
<comment type="similarity">
    <text evidence="3">Belongs to the telombin family.</text>
</comment>
<dbReference type="PANTHER" id="PTHR14513">
    <property type="entry name" value="PROTECTION OF TELOMERES 1"/>
    <property type="match status" value="1"/>
</dbReference>
<dbReference type="InterPro" id="IPR011564">
    <property type="entry name" value="Telomer_end-bd_POT1/Cdc13"/>
</dbReference>
<gene>
    <name evidence="11" type="ORF">N656DRAFT_844131</name>
</gene>
<sequence>MPVRGQPATTGLPPATEPGLPAGFTNMSAILDGDVPQGTLVNVIGLVKDWLPPKETRGKDFKSSLTLSDLSIQDRGYGLAFDIFRPEADMPQHVSATDVVLLTKAKVQYRNLNWSLISHVSTSIRTYAAKKIPSLPGTAQIALKPGPKRDGYMPKPEEHRYISYFYHRFDKSDVPDDQQFNARAEQALNVTDKFSLLQNVEDGRFYDLIVQVVREPHDTGLGKLTLYVSDYTENPGFFDKPWEGSEELDSRSGDPYGYTSNEGITPKDWAGPYGKKSMQITCYEPHASVISTVEAVGHWVRLRNVQVKYGHDGRFLEGFMREDRGAAATRVNVEFLEITDPETIDPRLKEAIRRCRDFQKEKKKRTGELLAAKAAGQKRKALLEQSDRSLNSKQRRKLRRAAEKQAAEKQKAQQDCQVSEKLRLDLNDQVEHEAHPVPFTTIETILEPKIYETVEDEKKISLVVPFSNHKYRSCVRVVDFYPPSLEEFARGRIQSDFDVLTDNESGSDELSSQDLEGEASGGGRLIWEWGFALQLEDATPPETAGKNKNRDPKPRLWAFVNNAEAQCLTGLHATDLHRDQATLEMLRERMAILWGDLESKKTAAKLDKGKGKQSVRRPLEKPPIETSDTEDVDVEEPVSNKPFACCIEEYGVKDEEVGDGWVRCFGLFGTKIR</sequence>
<dbReference type="AlphaFoldDB" id="A0AAN6TG56"/>
<evidence type="ECO:0000256" key="9">
    <source>
        <dbReference type="SAM" id="MobiDB-lite"/>
    </source>
</evidence>